<evidence type="ECO:0000259" key="5">
    <source>
        <dbReference type="PROSITE" id="PS50977"/>
    </source>
</evidence>
<dbReference type="EMBL" id="WBJZ01000035">
    <property type="protein sequence ID" value="KAB1652098.1"/>
    <property type="molecule type" value="Genomic_DNA"/>
</dbReference>
<dbReference type="RefSeq" id="WP_158042143.1">
    <property type="nucleotide sequence ID" value="NZ_JACCFV010000001.1"/>
</dbReference>
<dbReference type="AlphaFoldDB" id="A0A7J5BM92"/>
<dbReference type="InterPro" id="IPR001647">
    <property type="entry name" value="HTH_TetR"/>
</dbReference>
<dbReference type="Pfam" id="PF00440">
    <property type="entry name" value="TetR_N"/>
    <property type="match status" value="1"/>
</dbReference>
<dbReference type="PRINTS" id="PR00455">
    <property type="entry name" value="HTHTETR"/>
</dbReference>
<evidence type="ECO:0000256" key="1">
    <source>
        <dbReference type="ARBA" id="ARBA00023015"/>
    </source>
</evidence>
<dbReference type="Gene3D" id="1.10.357.10">
    <property type="entry name" value="Tetracycline Repressor, domain 2"/>
    <property type="match status" value="1"/>
</dbReference>
<keyword evidence="2 4" id="KW-0238">DNA-binding</keyword>
<dbReference type="SUPFAM" id="SSF48498">
    <property type="entry name" value="Tetracyclin repressor-like, C-terminal domain"/>
    <property type="match status" value="1"/>
</dbReference>
<dbReference type="GO" id="GO:0000976">
    <property type="term" value="F:transcription cis-regulatory region binding"/>
    <property type="evidence" value="ECO:0007669"/>
    <property type="project" value="TreeGrafter"/>
</dbReference>
<proteinExistence type="predicted"/>
<accession>A0A7J5BM92</accession>
<dbReference type="InterPro" id="IPR009057">
    <property type="entry name" value="Homeodomain-like_sf"/>
</dbReference>
<sequence length="208" mass="22251">MRKSGAAAGSSKRASILDAALTVFGREGYADASVDEIARTAGAAKPTVYNHFGDKATLFSEAIAAASAQSNARVGDVIDSIDVRPDDLRAELERIGGALVGCLLDEDGVAVMRLQLAERQRFPELLDDIRDTNRERTIDRLAGKLAQIAAVGLLRIDDPDRAARHLMALVSDDLLIRSGFGAVRMRPEDTVEPVRSGVTTFLDAFGAE</sequence>
<feature type="domain" description="HTH tetR-type" evidence="5">
    <location>
        <begin position="10"/>
        <end position="70"/>
    </location>
</feature>
<dbReference type="SUPFAM" id="SSF46689">
    <property type="entry name" value="Homeodomain-like"/>
    <property type="match status" value="1"/>
</dbReference>
<protein>
    <submittedName>
        <fullName evidence="6">TetR/AcrR family transcriptional regulator</fullName>
    </submittedName>
</protein>
<dbReference type="OrthoDB" id="7186128at2"/>
<dbReference type="PROSITE" id="PS01081">
    <property type="entry name" value="HTH_TETR_1"/>
    <property type="match status" value="1"/>
</dbReference>
<evidence type="ECO:0000313" key="7">
    <source>
        <dbReference type="Proteomes" id="UP000467240"/>
    </source>
</evidence>
<dbReference type="PANTHER" id="PTHR30055:SF146">
    <property type="entry name" value="HTH-TYPE TRANSCRIPTIONAL DUAL REGULATOR CECR"/>
    <property type="match status" value="1"/>
</dbReference>
<dbReference type="InterPro" id="IPR036271">
    <property type="entry name" value="Tet_transcr_reg_TetR-rel_C_sf"/>
</dbReference>
<evidence type="ECO:0000256" key="2">
    <source>
        <dbReference type="ARBA" id="ARBA00023125"/>
    </source>
</evidence>
<evidence type="ECO:0000256" key="3">
    <source>
        <dbReference type="ARBA" id="ARBA00023163"/>
    </source>
</evidence>
<evidence type="ECO:0000256" key="4">
    <source>
        <dbReference type="PROSITE-ProRule" id="PRU00335"/>
    </source>
</evidence>
<dbReference type="Gene3D" id="1.10.10.60">
    <property type="entry name" value="Homeodomain-like"/>
    <property type="match status" value="1"/>
</dbReference>
<dbReference type="Proteomes" id="UP000467240">
    <property type="component" value="Unassembled WGS sequence"/>
</dbReference>
<evidence type="ECO:0000313" key="6">
    <source>
        <dbReference type="EMBL" id="KAB1652098.1"/>
    </source>
</evidence>
<keyword evidence="1" id="KW-0805">Transcription regulation</keyword>
<name>A0A7J5BM92_9MICO</name>
<dbReference type="PANTHER" id="PTHR30055">
    <property type="entry name" value="HTH-TYPE TRANSCRIPTIONAL REGULATOR RUTR"/>
    <property type="match status" value="1"/>
</dbReference>
<reference evidence="6 7" key="1">
    <citation type="submission" date="2019-09" db="EMBL/GenBank/DDBJ databases">
        <title>Phylogeny of genus Pseudoclavibacter and closely related genus.</title>
        <authorList>
            <person name="Li Y."/>
        </authorList>
    </citation>
    <scope>NUCLEOTIDE SEQUENCE [LARGE SCALE GENOMIC DNA]</scope>
    <source>
        <strain evidence="6 7">DSM 23821</strain>
    </source>
</reference>
<comment type="caution">
    <text evidence="6">The sequence shown here is derived from an EMBL/GenBank/DDBJ whole genome shotgun (WGS) entry which is preliminary data.</text>
</comment>
<dbReference type="InterPro" id="IPR039536">
    <property type="entry name" value="TetR_C_Proteobacteria"/>
</dbReference>
<dbReference type="GO" id="GO:0045892">
    <property type="term" value="P:negative regulation of DNA-templated transcription"/>
    <property type="evidence" value="ECO:0007669"/>
    <property type="project" value="UniProtKB-ARBA"/>
</dbReference>
<dbReference type="InterPro" id="IPR023772">
    <property type="entry name" value="DNA-bd_HTH_TetR-type_CS"/>
</dbReference>
<keyword evidence="3" id="KW-0804">Transcription</keyword>
<dbReference type="InterPro" id="IPR050109">
    <property type="entry name" value="HTH-type_TetR-like_transc_reg"/>
</dbReference>
<keyword evidence="7" id="KW-1185">Reference proteome</keyword>
<dbReference type="GO" id="GO:0003700">
    <property type="term" value="F:DNA-binding transcription factor activity"/>
    <property type="evidence" value="ECO:0007669"/>
    <property type="project" value="TreeGrafter"/>
</dbReference>
<feature type="DNA-binding region" description="H-T-H motif" evidence="4">
    <location>
        <begin position="33"/>
        <end position="52"/>
    </location>
</feature>
<dbReference type="FunFam" id="1.10.10.60:FF:000141">
    <property type="entry name" value="TetR family transcriptional regulator"/>
    <property type="match status" value="1"/>
</dbReference>
<dbReference type="Pfam" id="PF14246">
    <property type="entry name" value="TetR_C_7"/>
    <property type="match status" value="1"/>
</dbReference>
<dbReference type="PROSITE" id="PS50977">
    <property type="entry name" value="HTH_TETR_2"/>
    <property type="match status" value="1"/>
</dbReference>
<gene>
    <name evidence="6" type="ORF">F8O01_17255</name>
</gene>
<organism evidence="6 7">
    <name type="scientific">Pseudoclavibacter chungangensis</name>
    <dbReference type="NCBI Taxonomy" id="587635"/>
    <lineage>
        <taxon>Bacteria</taxon>
        <taxon>Bacillati</taxon>
        <taxon>Actinomycetota</taxon>
        <taxon>Actinomycetes</taxon>
        <taxon>Micrococcales</taxon>
        <taxon>Microbacteriaceae</taxon>
        <taxon>Pseudoclavibacter</taxon>
    </lineage>
</organism>